<feature type="transmembrane region" description="Helical" evidence="1">
    <location>
        <begin position="123"/>
        <end position="144"/>
    </location>
</feature>
<evidence type="ECO:0000256" key="1">
    <source>
        <dbReference type="SAM" id="Phobius"/>
    </source>
</evidence>
<dbReference type="HOGENOM" id="CLU_112849_0_0_11"/>
<dbReference type="RefSeq" id="WP_015649969.1">
    <property type="nucleotide sequence ID" value="NC_020506.1"/>
</dbReference>
<evidence type="ECO:0000313" key="3">
    <source>
        <dbReference type="Proteomes" id="UP000011760"/>
    </source>
</evidence>
<evidence type="ECO:0000313" key="2">
    <source>
        <dbReference type="EMBL" id="AGG65512.1"/>
    </source>
</evidence>
<dbReference type="eggNOG" id="ENOG5032TXC">
    <property type="taxonomic scope" value="Bacteria"/>
</dbReference>
<feature type="transmembrane region" description="Helical" evidence="1">
    <location>
        <begin position="45"/>
        <end position="65"/>
    </location>
</feature>
<keyword evidence="1" id="KW-1133">Transmembrane helix</keyword>
<keyword evidence="1" id="KW-0812">Transmembrane</keyword>
<keyword evidence="3" id="KW-1185">Reference proteome</keyword>
<keyword evidence="1" id="KW-0472">Membrane</keyword>
<dbReference type="Proteomes" id="UP000011760">
    <property type="component" value="Chromosome"/>
</dbReference>
<organism evidence="2 3">
    <name type="scientific">Corynebacterium callunae DSM 20147</name>
    <dbReference type="NCBI Taxonomy" id="1121353"/>
    <lineage>
        <taxon>Bacteria</taxon>
        <taxon>Bacillati</taxon>
        <taxon>Actinomycetota</taxon>
        <taxon>Actinomycetes</taxon>
        <taxon>Mycobacteriales</taxon>
        <taxon>Corynebacteriaceae</taxon>
        <taxon>Corynebacterium</taxon>
    </lineage>
</organism>
<name>M1URA9_9CORY</name>
<protein>
    <submittedName>
        <fullName evidence="2">Uncharacterized protein</fullName>
    </submittedName>
</protein>
<dbReference type="PATRIC" id="fig|1121353.3.peg.59"/>
<sequence length="161" mass="17681">MLEIFGLPAHILFLHAAVVLAPIAAIVGIVYAVRPLWRRVIEWPAVIVTFIATIATLLTASAGEALEHAMPRNELIREHAEQGDLMKIAALLFAASLYVLIALNGPWFAAKLKFLGKLQEMRWLHVLFQVLTVIAGIFVIYQVIVTGNTGAAAAWSDWQNS</sequence>
<feature type="transmembrane region" description="Helical" evidence="1">
    <location>
        <begin position="85"/>
        <end position="103"/>
    </location>
</feature>
<dbReference type="OrthoDB" id="4948879at2"/>
<feature type="transmembrane region" description="Helical" evidence="1">
    <location>
        <begin position="12"/>
        <end position="33"/>
    </location>
</feature>
<proteinExistence type="predicted"/>
<accession>M1URA9</accession>
<dbReference type="STRING" id="1121353.H924_00260"/>
<reference evidence="2 3" key="1">
    <citation type="submission" date="2013-02" db="EMBL/GenBank/DDBJ databases">
        <title>The complete genome sequence of Corynebacterium callunae DSM 20147.</title>
        <authorList>
            <person name="Ruckert C."/>
            <person name="Albersmeier A."/>
            <person name="Kalinowski J."/>
        </authorList>
    </citation>
    <scope>NUCLEOTIDE SEQUENCE [LARGE SCALE GENOMIC DNA]</scope>
    <source>
        <strain evidence="2 3">DSM 20147</strain>
    </source>
</reference>
<dbReference type="KEGG" id="ccn:H924_00260"/>
<gene>
    <name evidence="2" type="ORF">H924_00260</name>
</gene>
<dbReference type="AlphaFoldDB" id="M1URA9"/>
<dbReference type="EMBL" id="CP004354">
    <property type="protein sequence ID" value="AGG65512.1"/>
    <property type="molecule type" value="Genomic_DNA"/>
</dbReference>